<keyword evidence="1" id="KW-0813">Transport</keyword>
<keyword evidence="3 6" id="KW-0067">ATP-binding</keyword>
<proteinExistence type="predicted"/>
<evidence type="ECO:0000256" key="4">
    <source>
        <dbReference type="SAM" id="MobiDB-lite"/>
    </source>
</evidence>
<dbReference type="Gene3D" id="3.40.50.300">
    <property type="entry name" value="P-loop containing nucleotide triphosphate hydrolases"/>
    <property type="match status" value="1"/>
</dbReference>
<feature type="domain" description="ABC transporter" evidence="5">
    <location>
        <begin position="31"/>
        <end position="252"/>
    </location>
</feature>
<dbReference type="SMART" id="SM00382">
    <property type="entry name" value="AAA"/>
    <property type="match status" value="1"/>
</dbReference>
<comment type="caution">
    <text evidence="6">The sequence shown here is derived from an EMBL/GenBank/DDBJ whole genome shotgun (WGS) entry which is preliminary data.</text>
</comment>
<dbReference type="InterPro" id="IPR003439">
    <property type="entry name" value="ABC_transporter-like_ATP-bd"/>
</dbReference>
<dbReference type="SUPFAM" id="SSF52540">
    <property type="entry name" value="P-loop containing nucleoside triphosphate hydrolases"/>
    <property type="match status" value="1"/>
</dbReference>
<dbReference type="PANTHER" id="PTHR42788">
    <property type="entry name" value="TAURINE IMPORT ATP-BINDING PROTEIN-RELATED"/>
    <property type="match status" value="1"/>
</dbReference>
<dbReference type="Pfam" id="PF00005">
    <property type="entry name" value="ABC_tran"/>
    <property type="match status" value="1"/>
</dbReference>
<organism evidence="6 7">
    <name type="scientific">Saccharothrix algeriensis</name>
    <dbReference type="NCBI Taxonomy" id="173560"/>
    <lineage>
        <taxon>Bacteria</taxon>
        <taxon>Bacillati</taxon>
        <taxon>Actinomycetota</taxon>
        <taxon>Actinomycetes</taxon>
        <taxon>Pseudonocardiales</taxon>
        <taxon>Pseudonocardiaceae</taxon>
        <taxon>Saccharothrix</taxon>
    </lineage>
</organism>
<dbReference type="CDD" id="cd03293">
    <property type="entry name" value="ABC_NrtD_SsuB_transporters"/>
    <property type="match status" value="1"/>
</dbReference>
<dbReference type="Proteomes" id="UP001195724">
    <property type="component" value="Unassembled WGS sequence"/>
</dbReference>
<dbReference type="PROSITE" id="PS00211">
    <property type="entry name" value="ABC_TRANSPORTER_1"/>
    <property type="match status" value="1"/>
</dbReference>
<accession>A0ABS2SDV5</accession>
<dbReference type="PANTHER" id="PTHR42788:SF19">
    <property type="entry name" value="ALIPHATIC SULFONATES IMPORT ATP-BINDING PROTEIN SSUB 2"/>
    <property type="match status" value="1"/>
</dbReference>
<evidence type="ECO:0000256" key="3">
    <source>
        <dbReference type="ARBA" id="ARBA00022840"/>
    </source>
</evidence>
<sequence>MGSVRRGSPMRVGEDPAAGPGEPGSALPVVLALDGVAKTYADGTSALAPVTLSVRAGEFVSVLGPSGCGKSTLLRIAAGLAAPSGGVADRRTDEVAFVFQEPTLMPWRTVRRNVELVGELRGLPKARLRARAAELIERVGLGGFADHLPAALSGGMQMRAALAQALVMRPRLFLFDEPFSALDEPTRQRLADELLAVQAADGFGAVFVTHSVSEAVYLSTRLVVLSPRPGRVLADLPVRFPRPRDHELRYHPEFAGLAAEVSRLLRGATP</sequence>
<dbReference type="InterPro" id="IPR017871">
    <property type="entry name" value="ABC_transporter-like_CS"/>
</dbReference>
<dbReference type="InterPro" id="IPR050166">
    <property type="entry name" value="ABC_transporter_ATP-bind"/>
</dbReference>
<keyword evidence="2" id="KW-0547">Nucleotide-binding</keyword>
<name>A0ABS2SDV5_9PSEU</name>
<evidence type="ECO:0000313" key="6">
    <source>
        <dbReference type="EMBL" id="MBM7814442.1"/>
    </source>
</evidence>
<protein>
    <submittedName>
        <fullName evidence="6">NitT/TauT family transport system ATP-binding protein</fullName>
    </submittedName>
</protein>
<dbReference type="InterPro" id="IPR003593">
    <property type="entry name" value="AAA+_ATPase"/>
</dbReference>
<feature type="region of interest" description="Disordered" evidence="4">
    <location>
        <begin position="1"/>
        <end position="23"/>
    </location>
</feature>
<keyword evidence="7" id="KW-1185">Reference proteome</keyword>
<evidence type="ECO:0000259" key="5">
    <source>
        <dbReference type="PROSITE" id="PS50893"/>
    </source>
</evidence>
<dbReference type="InterPro" id="IPR027417">
    <property type="entry name" value="P-loop_NTPase"/>
</dbReference>
<reference evidence="6 7" key="1">
    <citation type="submission" date="2021-01" db="EMBL/GenBank/DDBJ databases">
        <title>Sequencing the genomes of 1000 actinobacteria strains.</title>
        <authorList>
            <person name="Klenk H.-P."/>
        </authorList>
    </citation>
    <scope>NUCLEOTIDE SEQUENCE [LARGE SCALE GENOMIC DNA]</scope>
    <source>
        <strain evidence="6 7">DSM 44581</strain>
    </source>
</reference>
<dbReference type="EMBL" id="JAFBCL010000001">
    <property type="protein sequence ID" value="MBM7814442.1"/>
    <property type="molecule type" value="Genomic_DNA"/>
</dbReference>
<dbReference type="GO" id="GO:0005524">
    <property type="term" value="F:ATP binding"/>
    <property type="evidence" value="ECO:0007669"/>
    <property type="project" value="UniProtKB-KW"/>
</dbReference>
<evidence type="ECO:0000256" key="1">
    <source>
        <dbReference type="ARBA" id="ARBA00022448"/>
    </source>
</evidence>
<dbReference type="RefSeq" id="WP_204844999.1">
    <property type="nucleotide sequence ID" value="NZ_JAFBCL010000001.1"/>
</dbReference>
<evidence type="ECO:0000256" key="2">
    <source>
        <dbReference type="ARBA" id="ARBA00022741"/>
    </source>
</evidence>
<gene>
    <name evidence="6" type="ORF">JOE68_005307</name>
</gene>
<dbReference type="PROSITE" id="PS50893">
    <property type="entry name" value="ABC_TRANSPORTER_2"/>
    <property type="match status" value="1"/>
</dbReference>
<evidence type="ECO:0000313" key="7">
    <source>
        <dbReference type="Proteomes" id="UP001195724"/>
    </source>
</evidence>